<feature type="domain" description="RDRP core" evidence="2">
    <location>
        <begin position="435"/>
        <end position="1029"/>
    </location>
</feature>
<accession>A0A060SDB7</accession>
<sequence length="1228" mass="138857">MEVFMTNIAPGTSVHQLKVELATILHTPPFRQPTNPPINFEVYVFPRKQRSRFQCGALTLPSYDVGELFLRLYGGRTPQRSVQGGATRIQFQLSNREARPEVVERIRIMPFEDPRIAQARERDVEEWRAREVRIATIQFGWECRDHVYSIEWEKSCSATLSMNPELREFRIKVKGSALDETRIIAIRGSQIAWASASVHEHSGVPVIFFSLSNPPAFETESAVFADTETMLSTLFHLPPSMPAKRRRWTAFDDSHEPLAPYTSLALRLECSSLNDLDMFRDMAQKAHVHPDRFAYHVERRGLFSEALRGEYAAWVVGQPMIVGFQVEALLRSWLLDFKEVLRLRRPIEALLRSRGRDYTAALLRDYMARAKALYWYGEDASPGQNASHVNVSSNLSDNPVELFAQVQSTFVYKTINTAFDTADPTALFYCLRVSVTPTTMLLEGPFPERSNRIMRKYYTSQDSFLRVSFQDENRLQLRFDREVDGRDFIARRVKPILLNGLTIAGAHFDFLAYSQSALKEHAVWFVKPFRHRDEQGYTTIVDAETIIKGIGTFKNLSFDRDLMRCPARYAARISQAFTATDASISVDVGQIIQGSDIKDPSGIYSFTDGVGTISPQLAKEIWRALQEKRRRGRRDRTYPRAYQIRFQGSKGMLSVDYRLAGRAILLRPSMVKFEAPESLTIEIARAFDKPGIYYLNRPLIMLLDGLGIPHEVLQTMQDNAVREVQASVQSLERSARLLEGHGLGASFRLTSAMLGLHKLGLGALDGDHFWEQMMEFAMNHVLRELKHHARIPVPNGWTLVGVADVHGYLREGEIFACIDSPDNNRLVYLEGPTLISRSPTIHPGDVQVVRAIGRPPPGSPFERESLRNTVVFSIKGARPLPSCLGGGDLDGDVYNVTSMPELLPRQTYPAANYEPAKRKLVDHESTMADVADFVAEYITSDTLGIIGSTWLIIADQSTLGILDPDCLKLAALHSDAVDYPKTGQPVPVGEIPRLKMKAKPDWSAPETVTEDHSNFYESSRALGKLYRSIELPALRRVNRVERFQRRHMGGDTEGTAAEFFARFQQGDQREPGHVFLTVQDRVADLIDPADYNLETVTAVWELYKTYISRLRGICADHTLSNSRTSMLTEEEAVVGTIVAKCTQPRKRKDLMAQMREQTTMLVGDMRSELSGDDDMSPEDFLQRAWIAFQVAEMGHNSFGARSFGWLALGAIFDAIKEVEEEERTVAYE</sequence>
<dbReference type="InterPro" id="IPR057596">
    <property type="entry name" value="RDRP_core"/>
</dbReference>
<comment type="caution">
    <text evidence="3">The sequence shown here is derived from an EMBL/GenBank/DDBJ whole genome shotgun (WGS) entry which is preliminary data.</text>
</comment>
<protein>
    <recommendedName>
        <fullName evidence="1">RNA-dependent RNA polymerase</fullName>
        <ecNumber evidence="1">2.7.7.48</ecNumber>
    </recommendedName>
</protein>
<dbReference type="STRING" id="5643.A0A060SDB7"/>
<gene>
    <name evidence="3" type="ORF">BN946_scf184977.g27</name>
</gene>
<keyword evidence="1" id="KW-0548">Nucleotidyltransferase</keyword>
<comment type="catalytic activity">
    <reaction evidence="1">
        <text>RNA(n) + a ribonucleoside 5'-triphosphate = RNA(n+1) + diphosphate</text>
        <dbReference type="Rhea" id="RHEA:21248"/>
        <dbReference type="Rhea" id="RHEA-COMP:14527"/>
        <dbReference type="Rhea" id="RHEA-COMP:17342"/>
        <dbReference type="ChEBI" id="CHEBI:33019"/>
        <dbReference type="ChEBI" id="CHEBI:61557"/>
        <dbReference type="ChEBI" id="CHEBI:140395"/>
        <dbReference type="EC" id="2.7.7.48"/>
    </reaction>
</comment>
<dbReference type="OrthoDB" id="6513042at2759"/>
<dbReference type="GO" id="GO:0003968">
    <property type="term" value="F:RNA-directed RNA polymerase activity"/>
    <property type="evidence" value="ECO:0007669"/>
    <property type="project" value="UniProtKB-KW"/>
</dbReference>
<dbReference type="GO" id="GO:0031380">
    <property type="term" value="C:nuclear RNA-directed RNA polymerase complex"/>
    <property type="evidence" value="ECO:0007669"/>
    <property type="project" value="TreeGrafter"/>
</dbReference>
<dbReference type="HOGENOM" id="CLU_001366_2_1_1"/>
<dbReference type="GO" id="GO:0030422">
    <property type="term" value="P:siRNA processing"/>
    <property type="evidence" value="ECO:0007669"/>
    <property type="project" value="TreeGrafter"/>
</dbReference>
<evidence type="ECO:0000256" key="1">
    <source>
        <dbReference type="RuleBase" id="RU363098"/>
    </source>
</evidence>
<dbReference type="Proteomes" id="UP000029665">
    <property type="component" value="Unassembled WGS sequence"/>
</dbReference>
<keyword evidence="1" id="KW-0694">RNA-binding</keyword>
<comment type="similarity">
    <text evidence="1">Belongs to the RdRP family.</text>
</comment>
<evidence type="ECO:0000313" key="3">
    <source>
        <dbReference type="EMBL" id="CDO72330.1"/>
    </source>
</evidence>
<keyword evidence="4" id="KW-1185">Reference proteome</keyword>
<keyword evidence="1" id="KW-0808">Transferase</keyword>
<reference evidence="3" key="1">
    <citation type="submission" date="2014-01" db="EMBL/GenBank/DDBJ databases">
        <title>The genome of the white-rot fungus Pycnoporus cinnabarinus: a basidiomycete model with a versatile arsenal for lignocellulosic biomass breakdown.</title>
        <authorList>
            <person name="Levasseur A."/>
            <person name="Lomascolo A."/>
            <person name="Ruiz-Duenas F.J."/>
            <person name="Uzan E."/>
            <person name="Piumi F."/>
            <person name="Kues U."/>
            <person name="Ram A.F.J."/>
            <person name="Murat C."/>
            <person name="Haon M."/>
            <person name="Benoit I."/>
            <person name="Arfi Y."/>
            <person name="Chevret D."/>
            <person name="Drula E."/>
            <person name="Kwon M.J."/>
            <person name="Gouret P."/>
            <person name="Lesage-Meessen L."/>
            <person name="Lombard V."/>
            <person name="Mariette J."/>
            <person name="Noirot C."/>
            <person name="Park J."/>
            <person name="Patyshakuliyeva A."/>
            <person name="Wieneger R.A.B."/>
            <person name="Wosten H.A.B."/>
            <person name="Martin F."/>
            <person name="Coutinho P.M."/>
            <person name="de Vries R."/>
            <person name="Martinez A.T."/>
            <person name="Klopp C."/>
            <person name="Pontarotti P."/>
            <person name="Henrissat B."/>
            <person name="Record E."/>
        </authorList>
    </citation>
    <scope>NUCLEOTIDE SEQUENCE [LARGE SCALE GENOMIC DNA]</scope>
    <source>
        <strain evidence="3">BRFM137</strain>
    </source>
</reference>
<name>A0A060SDB7_PYCCI</name>
<dbReference type="Pfam" id="PF05183">
    <property type="entry name" value="RdRP"/>
    <property type="match status" value="1"/>
</dbReference>
<dbReference type="GO" id="GO:0003723">
    <property type="term" value="F:RNA binding"/>
    <property type="evidence" value="ECO:0007669"/>
    <property type="project" value="UniProtKB-KW"/>
</dbReference>
<dbReference type="AlphaFoldDB" id="A0A060SDB7"/>
<dbReference type="InterPro" id="IPR007855">
    <property type="entry name" value="RDRP"/>
</dbReference>
<evidence type="ECO:0000313" key="4">
    <source>
        <dbReference type="Proteomes" id="UP000029665"/>
    </source>
</evidence>
<dbReference type="OMA" id="HESFLRV"/>
<proteinExistence type="inferred from homology"/>
<evidence type="ECO:0000259" key="2">
    <source>
        <dbReference type="Pfam" id="PF05183"/>
    </source>
</evidence>
<dbReference type="PANTHER" id="PTHR23079">
    <property type="entry name" value="RNA-DEPENDENT RNA POLYMERASE"/>
    <property type="match status" value="1"/>
</dbReference>
<dbReference type="PANTHER" id="PTHR23079:SF55">
    <property type="entry name" value="RNA-DIRECTED RNA POLYMERASE"/>
    <property type="match status" value="1"/>
</dbReference>
<keyword evidence="1" id="KW-0696">RNA-directed RNA polymerase</keyword>
<dbReference type="EMBL" id="CCBP010000112">
    <property type="protein sequence ID" value="CDO72330.1"/>
    <property type="molecule type" value="Genomic_DNA"/>
</dbReference>
<dbReference type="EC" id="2.7.7.48" evidence="1"/>
<organism evidence="3 4">
    <name type="scientific">Pycnoporus cinnabarinus</name>
    <name type="common">Cinnabar-red polypore</name>
    <name type="synonym">Trametes cinnabarina</name>
    <dbReference type="NCBI Taxonomy" id="5643"/>
    <lineage>
        <taxon>Eukaryota</taxon>
        <taxon>Fungi</taxon>
        <taxon>Dikarya</taxon>
        <taxon>Basidiomycota</taxon>
        <taxon>Agaricomycotina</taxon>
        <taxon>Agaricomycetes</taxon>
        <taxon>Polyporales</taxon>
        <taxon>Polyporaceae</taxon>
        <taxon>Trametes</taxon>
    </lineage>
</organism>